<reference evidence="7 8" key="1">
    <citation type="journal article" date="2021" name="Elife">
        <title>Chloroplast acquisition without the gene transfer in kleptoplastic sea slugs, Plakobranchus ocellatus.</title>
        <authorList>
            <person name="Maeda T."/>
            <person name="Takahashi S."/>
            <person name="Yoshida T."/>
            <person name="Shimamura S."/>
            <person name="Takaki Y."/>
            <person name="Nagai Y."/>
            <person name="Toyoda A."/>
            <person name="Suzuki Y."/>
            <person name="Arimoto A."/>
            <person name="Ishii H."/>
            <person name="Satoh N."/>
            <person name="Nishiyama T."/>
            <person name="Hasebe M."/>
            <person name="Maruyama T."/>
            <person name="Minagawa J."/>
            <person name="Obokata J."/>
            <person name="Shigenobu S."/>
        </authorList>
    </citation>
    <scope>NUCLEOTIDE SEQUENCE [LARGE SCALE GENOMIC DNA]</scope>
</reference>
<evidence type="ECO:0000313" key="8">
    <source>
        <dbReference type="Proteomes" id="UP000762676"/>
    </source>
</evidence>
<feature type="compositionally biased region" description="Basic and acidic residues" evidence="4">
    <location>
        <begin position="353"/>
        <end position="371"/>
    </location>
</feature>
<dbReference type="GO" id="GO:0003677">
    <property type="term" value="F:DNA binding"/>
    <property type="evidence" value="ECO:0007669"/>
    <property type="project" value="UniProtKB-UniRule"/>
</dbReference>
<name>A0AAV4EFR2_9GAST</name>
<dbReference type="Proteomes" id="UP000762676">
    <property type="component" value="Unassembled WGS sequence"/>
</dbReference>
<feature type="region of interest" description="Disordered" evidence="4">
    <location>
        <begin position="1"/>
        <end position="46"/>
    </location>
</feature>
<dbReference type="InterPro" id="IPR007889">
    <property type="entry name" value="HTH_Psq"/>
</dbReference>
<keyword evidence="1 3" id="KW-0238">DNA-binding</keyword>
<dbReference type="EMBL" id="BMAT01003656">
    <property type="protein sequence ID" value="GFR59803.1"/>
    <property type="molecule type" value="Genomic_DNA"/>
</dbReference>
<proteinExistence type="predicted"/>
<dbReference type="AlphaFoldDB" id="A0AAV4EFR2"/>
<evidence type="ECO:0000259" key="6">
    <source>
        <dbReference type="PROSITE" id="PS51253"/>
    </source>
</evidence>
<evidence type="ECO:0000313" key="7">
    <source>
        <dbReference type="EMBL" id="GFR59803.1"/>
    </source>
</evidence>
<feature type="domain" description="HTH psq-type" evidence="5">
    <location>
        <begin position="46"/>
        <end position="88"/>
    </location>
</feature>
<feature type="compositionally biased region" description="Low complexity" evidence="4">
    <location>
        <begin position="266"/>
        <end position="295"/>
    </location>
</feature>
<protein>
    <submittedName>
        <fullName evidence="7">Tigger transposable element-derived protein 6-like protein</fullName>
    </submittedName>
</protein>
<organism evidence="7 8">
    <name type="scientific">Elysia marginata</name>
    <dbReference type="NCBI Taxonomy" id="1093978"/>
    <lineage>
        <taxon>Eukaryota</taxon>
        <taxon>Metazoa</taxon>
        <taxon>Spiralia</taxon>
        <taxon>Lophotrochozoa</taxon>
        <taxon>Mollusca</taxon>
        <taxon>Gastropoda</taxon>
        <taxon>Heterobranchia</taxon>
        <taxon>Euthyneura</taxon>
        <taxon>Panpulmonata</taxon>
        <taxon>Sacoglossa</taxon>
        <taxon>Placobranchoidea</taxon>
        <taxon>Plakobranchidae</taxon>
        <taxon>Elysia</taxon>
    </lineage>
</organism>
<gene>
    <name evidence="7" type="ORF">ElyMa_001804200</name>
</gene>
<comment type="caution">
    <text evidence="7">The sequence shown here is derived from an EMBL/GenBank/DDBJ whole genome shotgun (WGS) entry which is preliminary data.</text>
</comment>
<dbReference type="Pfam" id="PF03221">
    <property type="entry name" value="HTH_Tnp_Tc5"/>
    <property type="match status" value="1"/>
</dbReference>
<dbReference type="Pfam" id="PF05225">
    <property type="entry name" value="HTH_psq"/>
    <property type="match status" value="1"/>
</dbReference>
<feature type="compositionally biased region" description="Polar residues" evidence="4">
    <location>
        <begin position="23"/>
        <end position="39"/>
    </location>
</feature>
<accession>A0AAV4EFR2</accession>
<comment type="subcellular location">
    <subcellularLocation>
        <location evidence="3">Nucleus</location>
    </subcellularLocation>
</comment>
<feature type="domain" description="HTH CENPB-type" evidence="6">
    <location>
        <begin position="88"/>
        <end position="163"/>
    </location>
</feature>
<evidence type="ECO:0000256" key="3">
    <source>
        <dbReference type="PROSITE-ProRule" id="PRU00320"/>
    </source>
</evidence>
<dbReference type="SUPFAM" id="SSF46689">
    <property type="entry name" value="Homeodomain-like"/>
    <property type="match status" value="1"/>
</dbReference>
<evidence type="ECO:0000256" key="2">
    <source>
        <dbReference type="ARBA" id="ARBA00023242"/>
    </source>
</evidence>
<dbReference type="PROSITE" id="PS50960">
    <property type="entry name" value="HTH_PSQ"/>
    <property type="match status" value="1"/>
</dbReference>
<feature type="compositionally biased region" description="Acidic residues" evidence="4">
    <location>
        <begin position="316"/>
        <end position="325"/>
    </location>
</feature>
<keyword evidence="2 3" id="KW-0539">Nucleus</keyword>
<dbReference type="PROSITE" id="PS51253">
    <property type="entry name" value="HTH_CENPB"/>
    <property type="match status" value="1"/>
</dbReference>
<feature type="DNA-binding region" description="H-T-H motif" evidence="3">
    <location>
        <begin position="64"/>
        <end position="84"/>
    </location>
</feature>
<evidence type="ECO:0000259" key="5">
    <source>
        <dbReference type="PROSITE" id="PS50960"/>
    </source>
</evidence>
<dbReference type="InterPro" id="IPR006600">
    <property type="entry name" value="HTH_CenpB_DNA-bd_dom"/>
</dbReference>
<evidence type="ECO:0000256" key="4">
    <source>
        <dbReference type="SAM" id="MobiDB-lite"/>
    </source>
</evidence>
<dbReference type="InterPro" id="IPR009057">
    <property type="entry name" value="Homeodomain-like_sf"/>
</dbReference>
<feature type="compositionally biased region" description="Polar residues" evidence="4">
    <location>
        <begin position="372"/>
        <end position="381"/>
    </location>
</feature>
<keyword evidence="8" id="KW-1185">Reference proteome</keyword>
<dbReference type="GO" id="GO:0005634">
    <property type="term" value="C:nucleus"/>
    <property type="evidence" value="ECO:0007669"/>
    <property type="project" value="UniProtKB-SubCell"/>
</dbReference>
<dbReference type="Gene3D" id="1.10.10.60">
    <property type="entry name" value="Homeodomain-like"/>
    <property type="match status" value="1"/>
</dbReference>
<sequence>MKKRKKRKIVEVETDEEERDVGYNNSSDNQQTLASSQNVGKRAKHDPETLEAAISAVRSKEMGLRQAAKRYGIPVTTLSNKVNGKTPLVYEPPKLLTNQEEDRLAKWLREMAAVAFGQTIGYIRAKVKAIIALRGGSTRIEDNLPSHAWVYRFFQRHPDLTLRTPMSFGKERALVTATTIDDWFKLVKQHLDSVDPDLLTDPSRLFNCDESGFSFDPKSRKPVWSTCATTANAQASYRASGIFPFNPERVLQSRKLRASAVFRSTPVDSADAPPVDSADAPPVDSADVPPVDSAAGPLEDEDEPSPPEPFYYLSSDLEDEIEDELMLMGLPPLEDASASELIPEESSSTGGTGKEDTTPGKEDTTPRKEDTTPSTSGTDFT</sequence>
<evidence type="ECO:0000256" key="1">
    <source>
        <dbReference type="ARBA" id="ARBA00023125"/>
    </source>
</evidence>
<feature type="region of interest" description="Disordered" evidence="4">
    <location>
        <begin position="265"/>
        <end position="381"/>
    </location>
</feature>